<keyword evidence="2" id="KW-1185">Reference proteome</keyword>
<name>A0A8R1IKL0_CAEJA</name>
<reference evidence="2" key="1">
    <citation type="submission" date="2010-08" db="EMBL/GenBank/DDBJ databases">
        <authorList>
            <consortium name="Caenorhabditis japonica Sequencing Consortium"/>
            <person name="Wilson R.K."/>
        </authorList>
    </citation>
    <scope>NUCLEOTIDE SEQUENCE [LARGE SCALE GENOMIC DNA]</scope>
    <source>
        <strain evidence="2">DF5081</strain>
    </source>
</reference>
<evidence type="ECO:0000313" key="2">
    <source>
        <dbReference type="Proteomes" id="UP000005237"/>
    </source>
</evidence>
<dbReference type="Proteomes" id="UP000005237">
    <property type="component" value="Unassembled WGS sequence"/>
</dbReference>
<accession>A0A8R1IKL0</accession>
<sequence length="104" mass="11636">MHLEGGLEKSELNIGHALSIYSTLSSPTWPRPPLCEGSEFAALRTENSKTQCTSELGSMKQENCIFRKMGLPVSLPFPPQSYKIHQFSNFVFQFRGSSLTDLII</sequence>
<dbReference type="EnsemblMetazoa" id="CJA35797.1">
    <property type="protein sequence ID" value="CJA35797.1"/>
    <property type="gene ID" value="WBGene00211644"/>
</dbReference>
<proteinExistence type="predicted"/>
<organism evidence="1 2">
    <name type="scientific">Caenorhabditis japonica</name>
    <dbReference type="NCBI Taxonomy" id="281687"/>
    <lineage>
        <taxon>Eukaryota</taxon>
        <taxon>Metazoa</taxon>
        <taxon>Ecdysozoa</taxon>
        <taxon>Nematoda</taxon>
        <taxon>Chromadorea</taxon>
        <taxon>Rhabditida</taxon>
        <taxon>Rhabditina</taxon>
        <taxon>Rhabditomorpha</taxon>
        <taxon>Rhabditoidea</taxon>
        <taxon>Rhabditidae</taxon>
        <taxon>Peloderinae</taxon>
        <taxon>Caenorhabditis</taxon>
    </lineage>
</organism>
<reference evidence="1" key="2">
    <citation type="submission" date="2022-06" db="UniProtKB">
        <authorList>
            <consortium name="EnsemblMetazoa"/>
        </authorList>
    </citation>
    <scope>IDENTIFICATION</scope>
    <source>
        <strain evidence="1">DF5081</strain>
    </source>
</reference>
<evidence type="ECO:0000313" key="1">
    <source>
        <dbReference type="EnsemblMetazoa" id="CJA35797.1"/>
    </source>
</evidence>
<dbReference type="AlphaFoldDB" id="A0A8R1IKL0"/>
<protein>
    <submittedName>
        <fullName evidence="1">Uncharacterized protein</fullName>
    </submittedName>
</protein>